<comment type="caution">
    <text evidence="2">The sequence shown here is derived from an EMBL/GenBank/DDBJ whole genome shotgun (WGS) entry which is preliminary data.</text>
</comment>
<dbReference type="RefSeq" id="WP_290260237.1">
    <property type="nucleotide sequence ID" value="NZ_JAUFQG010000004.1"/>
</dbReference>
<gene>
    <name evidence="2" type="ORF">ACFOX3_02375</name>
</gene>
<sequence>MLIRLLAVLLFSSQALAAVLPEDRIDVLYHGYDGGGAEITGPSVLVRKQFADTVSISANYYVDMVSSASIDVETTASAYTEERTQSSVGIDYLNGKTTMSLGVTTSKENDYDAKTYGFGISQDFFGDLSTISLGVSFGDDIVRRNGDEEFEDEAKRTRYNVSLSQVITKDMIASAMIETVIDEGFLNNPYRSVRYCITGTAEACETAGNESELYPRTRNSDAFAIRAKYFLPYRAAVKVEARVYQDSWGIEANNWELKYVHPIGDQWLVEAKYRQYNQTKGASFYSDLFDFQEATNFRARDKELSEYTNSNIGLGVTYEVKAGWLSWFDRTTANFYWDYMMLDYDTFKDARMSDARFTDSPVAPGQEDAYSLDASVVRFFVSFWY</sequence>
<dbReference type="InterPro" id="IPR021953">
    <property type="entry name" value="DUF3570"/>
</dbReference>
<proteinExistence type="predicted"/>
<organism evidence="2 3">
    <name type="scientific">Simiduia curdlanivorans</name>
    <dbReference type="NCBI Taxonomy" id="1492769"/>
    <lineage>
        <taxon>Bacteria</taxon>
        <taxon>Pseudomonadati</taxon>
        <taxon>Pseudomonadota</taxon>
        <taxon>Gammaproteobacteria</taxon>
        <taxon>Cellvibrionales</taxon>
        <taxon>Cellvibrionaceae</taxon>
        <taxon>Simiduia</taxon>
    </lineage>
</organism>
<protein>
    <submittedName>
        <fullName evidence="2">DUF3570 domain-containing protein</fullName>
    </submittedName>
</protein>
<keyword evidence="3" id="KW-1185">Reference proteome</keyword>
<dbReference type="EMBL" id="JBHSCX010000003">
    <property type="protein sequence ID" value="MFC4361127.1"/>
    <property type="molecule type" value="Genomic_DNA"/>
</dbReference>
<dbReference type="Pfam" id="PF12094">
    <property type="entry name" value="DUF3570"/>
    <property type="match status" value="2"/>
</dbReference>
<accession>A0ABV8V1V8</accession>
<name>A0ABV8V1V8_9GAMM</name>
<reference evidence="3" key="1">
    <citation type="journal article" date="2019" name="Int. J. Syst. Evol. Microbiol.">
        <title>The Global Catalogue of Microorganisms (GCM) 10K type strain sequencing project: providing services to taxonomists for standard genome sequencing and annotation.</title>
        <authorList>
            <consortium name="The Broad Institute Genomics Platform"/>
            <consortium name="The Broad Institute Genome Sequencing Center for Infectious Disease"/>
            <person name="Wu L."/>
            <person name="Ma J."/>
        </authorList>
    </citation>
    <scope>NUCLEOTIDE SEQUENCE [LARGE SCALE GENOMIC DNA]</scope>
    <source>
        <strain evidence="3">CECT 8570</strain>
    </source>
</reference>
<feature type="chain" id="PRO_5046556417" evidence="1">
    <location>
        <begin position="18"/>
        <end position="385"/>
    </location>
</feature>
<evidence type="ECO:0000313" key="3">
    <source>
        <dbReference type="Proteomes" id="UP001595840"/>
    </source>
</evidence>
<evidence type="ECO:0000256" key="1">
    <source>
        <dbReference type="SAM" id="SignalP"/>
    </source>
</evidence>
<dbReference type="Proteomes" id="UP001595840">
    <property type="component" value="Unassembled WGS sequence"/>
</dbReference>
<keyword evidence="1" id="KW-0732">Signal</keyword>
<feature type="signal peptide" evidence="1">
    <location>
        <begin position="1"/>
        <end position="17"/>
    </location>
</feature>
<evidence type="ECO:0000313" key="2">
    <source>
        <dbReference type="EMBL" id="MFC4361127.1"/>
    </source>
</evidence>